<dbReference type="Proteomes" id="UP000028492">
    <property type="component" value="Chromosome"/>
</dbReference>
<reference evidence="1 2" key="1">
    <citation type="journal article" date="2014" name="J. Biotechnol.">
        <title>Complete genome sequence of the actinobacterium Amycolatopsis japonica MG417-CF17(T) (=DSM 44213T) producing (S,S)-N,N'-ethylenediaminedisuccinic acid.</title>
        <authorList>
            <person name="Stegmann E."/>
            <person name="Albersmeier A."/>
            <person name="Spohn M."/>
            <person name="Gert H."/>
            <person name="Weber T."/>
            <person name="Wohlleben W."/>
            <person name="Kalinowski J."/>
            <person name="Ruckert C."/>
        </authorList>
    </citation>
    <scope>NUCLEOTIDE SEQUENCE [LARGE SCALE GENOMIC DNA]</scope>
    <source>
        <strain evidence="2">MG417-CF17 (DSM 44213)</strain>
    </source>
</reference>
<dbReference type="EMBL" id="CP008953">
    <property type="protein sequence ID" value="AIG80347.1"/>
    <property type="molecule type" value="Genomic_DNA"/>
</dbReference>
<dbReference type="RefSeq" id="WP_162836881.1">
    <property type="nucleotide sequence ID" value="NZ_CP008953.1"/>
</dbReference>
<sequence length="56" mass="5880">MADEAKPQDKSVSGVVPVLFSADAETHDIAVVATNREALRRSPFGNEAPLRAASGE</sequence>
<dbReference type="HOGENOM" id="CLU_3003874_0_0_11"/>
<proteinExistence type="predicted"/>
<accession>A0A075V1H7</accession>
<gene>
    <name evidence="1" type="ORF">AJAP_37775</name>
</gene>
<evidence type="ECO:0000313" key="1">
    <source>
        <dbReference type="EMBL" id="AIG80347.1"/>
    </source>
</evidence>
<keyword evidence="2" id="KW-1185">Reference proteome</keyword>
<dbReference type="STRING" id="208439.AJAP_37775"/>
<name>A0A075V1H7_9PSEU</name>
<protein>
    <submittedName>
        <fullName evidence="1">Uncharacterized protein</fullName>
    </submittedName>
</protein>
<evidence type="ECO:0000313" key="2">
    <source>
        <dbReference type="Proteomes" id="UP000028492"/>
    </source>
</evidence>
<organism evidence="1 2">
    <name type="scientific">Amycolatopsis japonica</name>
    <dbReference type="NCBI Taxonomy" id="208439"/>
    <lineage>
        <taxon>Bacteria</taxon>
        <taxon>Bacillati</taxon>
        <taxon>Actinomycetota</taxon>
        <taxon>Actinomycetes</taxon>
        <taxon>Pseudonocardiales</taxon>
        <taxon>Pseudonocardiaceae</taxon>
        <taxon>Amycolatopsis</taxon>
        <taxon>Amycolatopsis japonica group</taxon>
    </lineage>
</organism>
<dbReference type="KEGG" id="aja:AJAP_37775"/>
<dbReference type="AlphaFoldDB" id="A0A075V1H7"/>